<name>A0ABX5L6W9_9MICC</name>
<evidence type="ECO:0008006" key="4">
    <source>
        <dbReference type="Google" id="ProtNLM"/>
    </source>
</evidence>
<evidence type="ECO:0000313" key="3">
    <source>
        <dbReference type="Proteomes" id="UP000245514"/>
    </source>
</evidence>
<feature type="compositionally biased region" description="Polar residues" evidence="1">
    <location>
        <begin position="111"/>
        <end position="120"/>
    </location>
</feature>
<protein>
    <recommendedName>
        <fullName evidence="4">DUF3847 domain-containing protein</fullName>
    </recommendedName>
</protein>
<feature type="region of interest" description="Disordered" evidence="1">
    <location>
        <begin position="1"/>
        <end position="30"/>
    </location>
</feature>
<feature type="compositionally biased region" description="Basic and acidic residues" evidence="1">
    <location>
        <begin position="11"/>
        <end position="26"/>
    </location>
</feature>
<reference evidence="2 3" key="1">
    <citation type="submission" date="2018-05" db="EMBL/GenBank/DDBJ databases">
        <title>Draft Genome Sequence of Arthrobacter cumminsii IME1328, Isolated from a Patient Who Suffered from Foot Ulcers in China.</title>
        <authorList>
            <person name="Li M."/>
            <person name="Jiang Z."/>
            <person name="Sun Q."/>
            <person name="Tong Y."/>
        </authorList>
    </citation>
    <scope>NUCLEOTIDE SEQUENCE [LARGE SCALE GENOMIC DNA]</scope>
    <source>
        <strain evidence="2 3">IME1328</strain>
    </source>
</reference>
<accession>A0ABX5L6W9</accession>
<keyword evidence="3" id="KW-1185">Reference proteome</keyword>
<comment type="caution">
    <text evidence="2">The sequence shown here is derived from an EMBL/GenBank/DDBJ whole genome shotgun (WGS) entry which is preliminary data.</text>
</comment>
<evidence type="ECO:0000313" key="2">
    <source>
        <dbReference type="EMBL" id="PWI27260.1"/>
    </source>
</evidence>
<gene>
    <name evidence="2" type="ORF">CAY35_08490</name>
</gene>
<feature type="region of interest" description="Disordered" evidence="1">
    <location>
        <begin position="85"/>
        <end position="120"/>
    </location>
</feature>
<dbReference type="EMBL" id="QFWG01000012">
    <property type="protein sequence ID" value="PWI27260.1"/>
    <property type="molecule type" value="Genomic_DNA"/>
</dbReference>
<sequence length="120" mass="13193">MKVKTMTKTAAELRQELDRKNSEARDLRRKLRKAEKQEMLSAKIALGEALSALVFADTTEALQALVQTLNEPAIADEMRRILGVNNTESDASEESDAEAQWASAEGYDGPGSNNDVHPSF</sequence>
<proteinExistence type="predicted"/>
<organism evidence="2 3">
    <name type="scientific">Pseudoglutamicibacter cumminsii</name>
    <dbReference type="NCBI Taxonomy" id="156979"/>
    <lineage>
        <taxon>Bacteria</taxon>
        <taxon>Bacillati</taxon>
        <taxon>Actinomycetota</taxon>
        <taxon>Actinomycetes</taxon>
        <taxon>Micrococcales</taxon>
        <taxon>Micrococcaceae</taxon>
        <taxon>Pseudoglutamicibacter</taxon>
    </lineage>
</organism>
<evidence type="ECO:0000256" key="1">
    <source>
        <dbReference type="SAM" id="MobiDB-lite"/>
    </source>
</evidence>
<dbReference type="Proteomes" id="UP000245514">
    <property type="component" value="Unassembled WGS sequence"/>
</dbReference>